<feature type="transmembrane region" description="Helical" evidence="1">
    <location>
        <begin position="230"/>
        <end position="262"/>
    </location>
</feature>
<keyword evidence="3" id="KW-1185">Reference proteome</keyword>
<evidence type="ECO:0008006" key="4">
    <source>
        <dbReference type="Google" id="ProtNLM"/>
    </source>
</evidence>
<dbReference type="GeneID" id="76630913"/>
<dbReference type="EMBL" id="JBHSZI010000001">
    <property type="protein sequence ID" value="MFC7058841.1"/>
    <property type="molecule type" value="Genomic_DNA"/>
</dbReference>
<comment type="caution">
    <text evidence="2">The sequence shown here is derived from an EMBL/GenBank/DDBJ whole genome shotgun (WGS) entry which is preliminary data.</text>
</comment>
<feature type="transmembrane region" description="Helical" evidence="1">
    <location>
        <begin position="152"/>
        <end position="180"/>
    </location>
</feature>
<feature type="transmembrane region" description="Helical" evidence="1">
    <location>
        <begin position="192"/>
        <end position="210"/>
    </location>
</feature>
<dbReference type="AlphaFoldDB" id="A0ABD5W3T6"/>
<reference evidence="2 3" key="1">
    <citation type="journal article" date="2019" name="Int. J. Syst. Evol. Microbiol.">
        <title>The Global Catalogue of Microorganisms (GCM) 10K type strain sequencing project: providing services to taxonomists for standard genome sequencing and annotation.</title>
        <authorList>
            <consortium name="The Broad Institute Genomics Platform"/>
            <consortium name="The Broad Institute Genome Sequencing Center for Infectious Disease"/>
            <person name="Wu L."/>
            <person name="Ma J."/>
        </authorList>
    </citation>
    <scope>NUCLEOTIDE SEQUENCE [LARGE SCALE GENOMIC DNA]</scope>
    <source>
        <strain evidence="2 3">JCM 30072</strain>
    </source>
</reference>
<proteinExistence type="predicted"/>
<feature type="transmembrane region" description="Helical" evidence="1">
    <location>
        <begin position="68"/>
        <end position="90"/>
    </location>
</feature>
<feature type="transmembrane region" description="Helical" evidence="1">
    <location>
        <begin position="519"/>
        <end position="542"/>
    </location>
</feature>
<dbReference type="RefSeq" id="WP_267161575.1">
    <property type="nucleotide sequence ID" value="NZ_CP112972.1"/>
</dbReference>
<keyword evidence="1" id="KW-1133">Transmembrane helix</keyword>
<feature type="transmembrane region" description="Helical" evidence="1">
    <location>
        <begin position="424"/>
        <end position="448"/>
    </location>
</feature>
<evidence type="ECO:0000313" key="2">
    <source>
        <dbReference type="EMBL" id="MFC7058841.1"/>
    </source>
</evidence>
<organism evidence="2 3">
    <name type="scientific">Halovenus salina</name>
    <dbReference type="NCBI Taxonomy" id="1510225"/>
    <lineage>
        <taxon>Archaea</taxon>
        <taxon>Methanobacteriati</taxon>
        <taxon>Methanobacteriota</taxon>
        <taxon>Stenosarchaea group</taxon>
        <taxon>Halobacteria</taxon>
        <taxon>Halobacteriales</taxon>
        <taxon>Haloarculaceae</taxon>
        <taxon>Halovenus</taxon>
    </lineage>
</organism>
<sequence>MRSVPARIARTEVRRTLRNIRTDRTKLLVFAMLGLVLVGPVLLFGSLLLSTAGEELVAGEIGSEDLEIIGSTLLGVVATGIAGLAVFATARTVTTVANIDEPAALLISTRLENVVAGLVLGEMTVVLLWLAGPVLVLSSAFAWGAGAPLVPVAALIALVVAVGVAVCVGFVVGICLRHLLTVYEPIAQYRTVVFALVGVAYFASIAFGWFNRITALVFEVLGDSPLGWPGHLVLVVTPVVDGVVLEAAVGVVGAGAVALAALTAGVRLGEIHWFADPASDDSETIESDDRLGNLLSGFATRPVRTVTVTAIRRARRAPVRLFYVAYPLIGAVAFIGDAIDSGEIPVFAAVLFAVYVAWAAGALFTLNLLGDHGPALPAVLTATVSGREVVAGTVLASVICMVPLALVVPAIAGLLSPLTVSETALLTVGAVIGTLVSPILAVGVGAAFPRFGEVRITTNREAVMPSKSAFVLYSLAVLLPIGAGAVLRFDDGTELVAAVLSGIIAVVPRLDFTVPESVVTGAAVAVLAAGVLAPVLSVGYAVRRFEEYRPD</sequence>
<feature type="transmembrane region" description="Helical" evidence="1">
    <location>
        <begin position="389"/>
        <end position="412"/>
    </location>
</feature>
<accession>A0ABD5W3T6</accession>
<feature type="transmembrane region" description="Helical" evidence="1">
    <location>
        <begin position="469"/>
        <end position="489"/>
    </location>
</feature>
<feature type="transmembrane region" description="Helical" evidence="1">
    <location>
        <begin position="111"/>
        <end position="132"/>
    </location>
</feature>
<gene>
    <name evidence="2" type="ORF">ACFQQG_12555</name>
</gene>
<feature type="transmembrane region" description="Helical" evidence="1">
    <location>
        <begin position="27"/>
        <end position="48"/>
    </location>
</feature>
<feature type="transmembrane region" description="Helical" evidence="1">
    <location>
        <begin position="321"/>
        <end position="339"/>
    </location>
</feature>
<keyword evidence="1" id="KW-0812">Transmembrane</keyword>
<dbReference type="Proteomes" id="UP001596445">
    <property type="component" value="Unassembled WGS sequence"/>
</dbReference>
<evidence type="ECO:0000313" key="3">
    <source>
        <dbReference type="Proteomes" id="UP001596445"/>
    </source>
</evidence>
<evidence type="ECO:0000256" key="1">
    <source>
        <dbReference type="SAM" id="Phobius"/>
    </source>
</evidence>
<protein>
    <recommendedName>
        <fullName evidence="4">ABC-2 type transport system permease protein</fullName>
    </recommendedName>
</protein>
<feature type="transmembrane region" description="Helical" evidence="1">
    <location>
        <begin position="345"/>
        <end position="369"/>
    </location>
</feature>
<keyword evidence="1" id="KW-0472">Membrane</keyword>
<name>A0ABD5W3T6_9EURY</name>